<evidence type="ECO:0000256" key="5">
    <source>
        <dbReference type="PIRSR" id="PIRSR005739-1"/>
    </source>
</evidence>
<dbReference type="OrthoDB" id="2410195at2759"/>
<keyword evidence="9" id="KW-1185">Reference proteome</keyword>
<organism evidence="8 9">
    <name type="scientific">Olea europaea subsp. europaea</name>
    <dbReference type="NCBI Taxonomy" id="158383"/>
    <lineage>
        <taxon>Eukaryota</taxon>
        <taxon>Viridiplantae</taxon>
        <taxon>Streptophyta</taxon>
        <taxon>Embryophyta</taxon>
        <taxon>Tracheophyta</taxon>
        <taxon>Spermatophyta</taxon>
        <taxon>Magnoliopsida</taxon>
        <taxon>eudicotyledons</taxon>
        <taxon>Gunneridae</taxon>
        <taxon>Pentapetalae</taxon>
        <taxon>asterids</taxon>
        <taxon>lamiids</taxon>
        <taxon>Lamiales</taxon>
        <taxon>Oleaceae</taxon>
        <taxon>Oleeae</taxon>
        <taxon>Olea</taxon>
    </lineage>
</organism>
<dbReference type="InterPro" id="IPR029063">
    <property type="entry name" value="SAM-dependent_MTases_sf"/>
</dbReference>
<dbReference type="InterPro" id="IPR036388">
    <property type="entry name" value="WH-like_DNA-bd_sf"/>
</dbReference>
<dbReference type="AlphaFoldDB" id="A0A8S0U7T2"/>
<dbReference type="FunFam" id="3.40.50.150:FF:000057">
    <property type="entry name" value="O-methyltransferase ZRP4"/>
    <property type="match status" value="1"/>
</dbReference>
<dbReference type="PANTHER" id="PTHR11746">
    <property type="entry name" value="O-METHYLTRANSFERASE"/>
    <property type="match status" value="1"/>
</dbReference>
<feature type="domain" description="O-methyltransferase dimerisation" evidence="7">
    <location>
        <begin position="20"/>
        <end position="109"/>
    </location>
</feature>
<sequence length="357" mass="40243">MALLIGKQSTELLQAQAHVWNHIFNYVNSMSLKCATQLGIPDIIHKHGKPMTVQELVDALHINSAKAQAVYRLMRILTHLGFFVEEKVSEDDSKMGYWLTQASRLLLKDDAASSLPFIKIFLDPLLIKPWHHMSEWFENNDSSAFETAHGRTFWDYGSQEPKLNHLFNEAMACDAQLVSNVVTRDCKQVFEKLKSIVDVGGGTGSLAKAIVDSFPDLQCVVFDLPHVIAGLEGTKNLTYIGGNVFETIPRADALLLKNILHDWSDEDGVKILKKCKEAIPCKENGGKVIIIDMVVGNKKEDHEGIETQLFYDMCMMVFATGRERTEKEWAKLFFDAGFTGYKIVYELGLRSIIEVYP</sequence>
<evidence type="ECO:0000259" key="6">
    <source>
        <dbReference type="Pfam" id="PF00891"/>
    </source>
</evidence>
<feature type="domain" description="O-methyltransferase C-terminal" evidence="6">
    <location>
        <begin position="130"/>
        <end position="338"/>
    </location>
</feature>
<dbReference type="GO" id="GO:0008757">
    <property type="term" value="F:S-adenosylmethionine-dependent methyltransferase activity"/>
    <property type="evidence" value="ECO:0007669"/>
    <property type="project" value="UniProtKB-ARBA"/>
</dbReference>
<evidence type="ECO:0000259" key="7">
    <source>
        <dbReference type="Pfam" id="PF08100"/>
    </source>
</evidence>
<dbReference type="GO" id="GO:0032259">
    <property type="term" value="P:methylation"/>
    <property type="evidence" value="ECO:0007669"/>
    <property type="project" value="UniProtKB-KW"/>
</dbReference>
<proteinExistence type="inferred from homology"/>
<dbReference type="InterPro" id="IPR001077">
    <property type="entry name" value="COMT_C"/>
</dbReference>
<dbReference type="InterPro" id="IPR016461">
    <property type="entry name" value="COMT-like"/>
</dbReference>
<dbReference type="Gene3D" id="3.40.50.150">
    <property type="entry name" value="Vaccinia Virus protein VP39"/>
    <property type="match status" value="1"/>
</dbReference>
<dbReference type="Pfam" id="PF00891">
    <property type="entry name" value="Methyltransf_2"/>
    <property type="match status" value="1"/>
</dbReference>
<keyword evidence="1" id="KW-0489">Methyltransferase</keyword>
<dbReference type="Proteomes" id="UP000594638">
    <property type="component" value="Unassembled WGS sequence"/>
</dbReference>
<evidence type="ECO:0000256" key="2">
    <source>
        <dbReference type="ARBA" id="ARBA00022679"/>
    </source>
</evidence>
<protein>
    <submittedName>
        <fullName evidence="8">Trans-resveratrol di-O-methyltransferase-like</fullName>
    </submittedName>
</protein>
<dbReference type="SUPFAM" id="SSF53335">
    <property type="entry name" value="S-adenosyl-L-methionine-dependent methyltransferases"/>
    <property type="match status" value="1"/>
</dbReference>
<dbReference type="InterPro" id="IPR012967">
    <property type="entry name" value="COMT_dimerisation"/>
</dbReference>
<evidence type="ECO:0000256" key="3">
    <source>
        <dbReference type="ARBA" id="ARBA00022691"/>
    </source>
</evidence>
<name>A0A8S0U7T2_OLEEU</name>
<gene>
    <name evidence="8" type="ORF">OLEA9_A062050</name>
</gene>
<keyword evidence="2" id="KW-0808">Transferase</keyword>
<dbReference type="FunFam" id="1.10.10.10:FF:000213">
    <property type="entry name" value="Coniferyl alcohol 9-O-methyltransferase"/>
    <property type="match status" value="1"/>
</dbReference>
<evidence type="ECO:0000313" key="8">
    <source>
        <dbReference type="EMBL" id="CAA3015202.1"/>
    </source>
</evidence>
<accession>A0A8S0U7T2</accession>
<keyword evidence="3" id="KW-0949">S-adenosyl-L-methionine</keyword>
<dbReference type="PIRSF" id="PIRSF005739">
    <property type="entry name" value="O-mtase"/>
    <property type="match status" value="1"/>
</dbReference>
<reference evidence="8 9" key="1">
    <citation type="submission" date="2019-12" db="EMBL/GenBank/DDBJ databases">
        <authorList>
            <person name="Alioto T."/>
            <person name="Alioto T."/>
            <person name="Gomez Garrido J."/>
        </authorList>
    </citation>
    <scope>NUCLEOTIDE SEQUENCE [LARGE SCALE GENOMIC DNA]</scope>
</reference>
<evidence type="ECO:0000313" key="9">
    <source>
        <dbReference type="Proteomes" id="UP000594638"/>
    </source>
</evidence>
<dbReference type="EMBL" id="CACTIH010007532">
    <property type="protein sequence ID" value="CAA3015202.1"/>
    <property type="molecule type" value="Genomic_DNA"/>
</dbReference>
<evidence type="ECO:0000256" key="4">
    <source>
        <dbReference type="ARBA" id="ARBA00034481"/>
    </source>
</evidence>
<dbReference type="GO" id="GO:0046983">
    <property type="term" value="F:protein dimerization activity"/>
    <property type="evidence" value="ECO:0007669"/>
    <property type="project" value="InterPro"/>
</dbReference>
<dbReference type="SUPFAM" id="SSF46785">
    <property type="entry name" value="Winged helix' DNA-binding domain"/>
    <property type="match status" value="1"/>
</dbReference>
<dbReference type="GO" id="GO:0008171">
    <property type="term" value="F:O-methyltransferase activity"/>
    <property type="evidence" value="ECO:0007669"/>
    <property type="project" value="InterPro"/>
</dbReference>
<comment type="similarity">
    <text evidence="4">Belongs to the class I-like SAM-binding methyltransferase superfamily. Cation-independent O-methyltransferase family. COMT subfamily.</text>
</comment>
<dbReference type="Pfam" id="PF08100">
    <property type="entry name" value="Dimerisation"/>
    <property type="match status" value="1"/>
</dbReference>
<dbReference type="PROSITE" id="PS51683">
    <property type="entry name" value="SAM_OMT_II"/>
    <property type="match status" value="1"/>
</dbReference>
<evidence type="ECO:0000256" key="1">
    <source>
        <dbReference type="ARBA" id="ARBA00022603"/>
    </source>
</evidence>
<comment type="caution">
    <text evidence="8">The sequence shown here is derived from an EMBL/GenBank/DDBJ whole genome shotgun (WGS) entry which is preliminary data.</text>
</comment>
<dbReference type="Gene3D" id="1.10.10.10">
    <property type="entry name" value="Winged helix-like DNA-binding domain superfamily/Winged helix DNA-binding domain"/>
    <property type="match status" value="1"/>
</dbReference>
<dbReference type="Gramene" id="OE9A062050T1">
    <property type="protein sequence ID" value="OE9A062050C1"/>
    <property type="gene ID" value="OE9A062050"/>
</dbReference>
<feature type="active site" description="Proton acceptor" evidence="5">
    <location>
        <position position="261"/>
    </location>
</feature>
<dbReference type="InterPro" id="IPR036390">
    <property type="entry name" value="WH_DNA-bd_sf"/>
</dbReference>